<organism evidence="1 2">
    <name type="scientific">Phytophthora infestans</name>
    <name type="common">Potato late blight agent</name>
    <name type="synonym">Botrytis infestans</name>
    <dbReference type="NCBI Taxonomy" id="4787"/>
    <lineage>
        <taxon>Eukaryota</taxon>
        <taxon>Sar</taxon>
        <taxon>Stramenopiles</taxon>
        <taxon>Oomycota</taxon>
        <taxon>Peronosporomycetes</taxon>
        <taxon>Peronosporales</taxon>
        <taxon>Peronosporaceae</taxon>
        <taxon>Phytophthora</taxon>
    </lineage>
</organism>
<gene>
    <name evidence="1" type="ORF">GN244_ATG08424</name>
</gene>
<proteinExistence type="predicted"/>
<name>A0A833TAD6_PHYIN</name>
<reference evidence="1" key="1">
    <citation type="submission" date="2020-04" db="EMBL/GenBank/DDBJ databases">
        <title>Hybrid Assembly of Korean Phytophthora infestans isolates.</title>
        <authorList>
            <person name="Prokchorchik M."/>
            <person name="Lee Y."/>
            <person name="Seo J."/>
            <person name="Cho J.-H."/>
            <person name="Park Y.-E."/>
            <person name="Jang D.-C."/>
            <person name="Im J.-S."/>
            <person name="Choi J.-G."/>
            <person name="Park H.-J."/>
            <person name="Lee G.-B."/>
            <person name="Lee Y.-G."/>
            <person name="Hong S.-Y."/>
            <person name="Cho K."/>
            <person name="Sohn K.H."/>
        </authorList>
    </citation>
    <scope>NUCLEOTIDE SEQUENCE</scope>
    <source>
        <strain evidence="1">KR_1_A1</strain>
    </source>
</reference>
<dbReference type="EMBL" id="WSZM01000175">
    <property type="protein sequence ID" value="KAF4039419.1"/>
    <property type="molecule type" value="Genomic_DNA"/>
</dbReference>
<accession>A0A833TAD6</accession>
<dbReference type="AlphaFoldDB" id="A0A833TAD6"/>
<evidence type="ECO:0000313" key="2">
    <source>
        <dbReference type="Proteomes" id="UP000602510"/>
    </source>
</evidence>
<sequence>MGRRMRSTVSTETEHRPSPVQQLAGFRDFEYTCIVSHDRAVVPSKLKRFELVLQITTTQFRQKNLPGPIVALIVAQIHIINTMVKCHVVFSP</sequence>
<protein>
    <submittedName>
        <fullName evidence="1">Uncharacterized protein</fullName>
    </submittedName>
</protein>
<evidence type="ECO:0000313" key="1">
    <source>
        <dbReference type="EMBL" id="KAF4039419.1"/>
    </source>
</evidence>
<dbReference type="Proteomes" id="UP000602510">
    <property type="component" value="Unassembled WGS sequence"/>
</dbReference>
<comment type="caution">
    <text evidence="1">The sequence shown here is derived from an EMBL/GenBank/DDBJ whole genome shotgun (WGS) entry which is preliminary data.</text>
</comment>
<keyword evidence="2" id="KW-1185">Reference proteome</keyword>